<dbReference type="Proteomes" id="UP000265520">
    <property type="component" value="Unassembled WGS sequence"/>
</dbReference>
<name>A0A392VAT4_9FABA</name>
<dbReference type="EMBL" id="LXQA011114874">
    <property type="protein sequence ID" value="MCI85414.1"/>
    <property type="molecule type" value="Genomic_DNA"/>
</dbReference>
<keyword evidence="2" id="KW-1185">Reference proteome</keyword>
<dbReference type="AlphaFoldDB" id="A0A392VAT4"/>
<evidence type="ECO:0000313" key="2">
    <source>
        <dbReference type="Proteomes" id="UP000265520"/>
    </source>
</evidence>
<proteinExistence type="predicted"/>
<protein>
    <submittedName>
        <fullName evidence="1">Uncharacterized protein</fullName>
    </submittedName>
</protein>
<organism evidence="1 2">
    <name type="scientific">Trifolium medium</name>
    <dbReference type="NCBI Taxonomy" id="97028"/>
    <lineage>
        <taxon>Eukaryota</taxon>
        <taxon>Viridiplantae</taxon>
        <taxon>Streptophyta</taxon>
        <taxon>Embryophyta</taxon>
        <taxon>Tracheophyta</taxon>
        <taxon>Spermatophyta</taxon>
        <taxon>Magnoliopsida</taxon>
        <taxon>eudicotyledons</taxon>
        <taxon>Gunneridae</taxon>
        <taxon>Pentapetalae</taxon>
        <taxon>rosids</taxon>
        <taxon>fabids</taxon>
        <taxon>Fabales</taxon>
        <taxon>Fabaceae</taxon>
        <taxon>Papilionoideae</taxon>
        <taxon>50 kb inversion clade</taxon>
        <taxon>NPAAA clade</taxon>
        <taxon>Hologalegina</taxon>
        <taxon>IRL clade</taxon>
        <taxon>Trifolieae</taxon>
        <taxon>Trifolium</taxon>
    </lineage>
</organism>
<reference evidence="1 2" key="1">
    <citation type="journal article" date="2018" name="Front. Plant Sci.">
        <title>Red Clover (Trifolium pratense) and Zigzag Clover (T. medium) - A Picture of Genomic Similarities and Differences.</title>
        <authorList>
            <person name="Dluhosova J."/>
            <person name="Istvanek J."/>
            <person name="Nedelnik J."/>
            <person name="Repkova J."/>
        </authorList>
    </citation>
    <scope>NUCLEOTIDE SEQUENCE [LARGE SCALE GENOMIC DNA]</scope>
    <source>
        <strain evidence="2">cv. 10/8</strain>
        <tissue evidence="1">Leaf</tissue>
    </source>
</reference>
<accession>A0A392VAT4</accession>
<sequence>SGSDSGGVDAAPEKLSVNWFNHEVGDEVWRRQ</sequence>
<feature type="non-terminal residue" evidence="1">
    <location>
        <position position="1"/>
    </location>
</feature>
<evidence type="ECO:0000313" key="1">
    <source>
        <dbReference type="EMBL" id="MCI85414.1"/>
    </source>
</evidence>
<comment type="caution">
    <text evidence="1">The sequence shown here is derived from an EMBL/GenBank/DDBJ whole genome shotgun (WGS) entry which is preliminary data.</text>
</comment>